<organism evidence="1 2">
    <name type="scientific">Dendrobium nobile</name>
    <name type="common">Orchid</name>
    <dbReference type="NCBI Taxonomy" id="94219"/>
    <lineage>
        <taxon>Eukaryota</taxon>
        <taxon>Viridiplantae</taxon>
        <taxon>Streptophyta</taxon>
        <taxon>Embryophyta</taxon>
        <taxon>Tracheophyta</taxon>
        <taxon>Spermatophyta</taxon>
        <taxon>Magnoliopsida</taxon>
        <taxon>Liliopsida</taxon>
        <taxon>Asparagales</taxon>
        <taxon>Orchidaceae</taxon>
        <taxon>Epidendroideae</taxon>
        <taxon>Malaxideae</taxon>
        <taxon>Dendrobiinae</taxon>
        <taxon>Dendrobium</taxon>
    </lineage>
</organism>
<dbReference type="AlphaFoldDB" id="A0A8T3ALF8"/>
<keyword evidence="2" id="KW-1185">Reference proteome</keyword>
<gene>
    <name evidence="1" type="ORF">KFK09_023266</name>
</gene>
<accession>A0A8T3ALF8</accession>
<protein>
    <submittedName>
        <fullName evidence="1">Uncharacterized protein</fullName>
    </submittedName>
</protein>
<evidence type="ECO:0000313" key="2">
    <source>
        <dbReference type="Proteomes" id="UP000829196"/>
    </source>
</evidence>
<sequence length="51" mass="5742">MVEGESAVRGIVANGFWGIDRNKRRLEFCPAFVSASERRTITKEEQGTGRK</sequence>
<reference evidence="1" key="1">
    <citation type="journal article" date="2022" name="Front. Genet.">
        <title>Chromosome-Scale Assembly of the Dendrobium nobile Genome Provides Insights Into the Molecular Mechanism of the Biosynthesis of the Medicinal Active Ingredient of Dendrobium.</title>
        <authorList>
            <person name="Xu Q."/>
            <person name="Niu S.-C."/>
            <person name="Li K.-L."/>
            <person name="Zheng P.-J."/>
            <person name="Zhang X.-J."/>
            <person name="Jia Y."/>
            <person name="Liu Y."/>
            <person name="Niu Y.-X."/>
            <person name="Yu L.-H."/>
            <person name="Chen D.-F."/>
            <person name="Zhang G.-Q."/>
        </authorList>
    </citation>
    <scope>NUCLEOTIDE SEQUENCE</scope>
    <source>
        <tissue evidence="1">Leaf</tissue>
    </source>
</reference>
<evidence type="ECO:0000313" key="1">
    <source>
        <dbReference type="EMBL" id="KAI0496940.1"/>
    </source>
</evidence>
<proteinExistence type="predicted"/>
<dbReference type="EMBL" id="JAGYWB010000016">
    <property type="protein sequence ID" value="KAI0496940.1"/>
    <property type="molecule type" value="Genomic_DNA"/>
</dbReference>
<comment type="caution">
    <text evidence="1">The sequence shown here is derived from an EMBL/GenBank/DDBJ whole genome shotgun (WGS) entry which is preliminary data.</text>
</comment>
<dbReference type="Proteomes" id="UP000829196">
    <property type="component" value="Unassembled WGS sequence"/>
</dbReference>
<name>A0A8T3ALF8_DENNO</name>